<protein>
    <recommendedName>
        <fullName evidence="6">ATP-binding protein</fullName>
    </recommendedName>
</protein>
<dbReference type="InterPro" id="IPR036890">
    <property type="entry name" value="HATPase_C_sf"/>
</dbReference>
<dbReference type="Pfam" id="PF24401">
    <property type="entry name" value="iHD-CE"/>
    <property type="match status" value="1"/>
</dbReference>
<feature type="domain" description="wHTH-Hsp90 Na associated" evidence="3">
    <location>
        <begin position="1338"/>
        <end position="1390"/>
    </location>
</feature>
<dbReference type="EMBL" id="BAABDE010000017">
    <property type="protein sequence ID" value="GAA3800341.1"/>
    <property type="molecule type" value="Genomic_DNA"/>
</dbReference>
<evidence type="ECO:0000259" key="2">
    <source>
        <dbReference type="Pfam" id="PF24401"/>
    </source>
</evidence>
<feature type="domain" description="wHTH-Hsp90 Na associated" evidence="3">
    <location>
        <begin position="1006"/>
        <end position="1067"/>
    </location>
</feature>
<feature type="domain" description="wHTH-Hsp90 Na associated" evidence="3">
    <location>
        <begin position="1426"/>
        <end position="1467"/>
    </location>
</feature>
<proteinExistence type="predicted"/>
<dbReference type="RefSeq" id="WP_275778080.1">
    <property type="nucleotide sequence ID" value="NZ_BAABDE010000017.1"/>
</dbReference>
<feature type="region of interest" description="Disordered" evidence="1">
    <location>
        <begin position="76"/>
        <end position="122"/>
    </location>
</feature>
<evidence type="ECO:0008006" key="6">
    <source>
        <dbReference type="Google" id="ProtNLM"/>
    </source>
</evidence>
<dbReference type="SUPFAM" id="SSF55874">
    <property type="entry name" value="ATPase domain of HSP90 chaperone/DNA topoisomerase II/histidine kinase"/>
    <property type="match status" value="1"/>
</dbReference>
<feature type="domain" description="iHD-CE" evidence="2">
    <location>
        <begin position="125"/>
        <end position="467"/>
    </location>
</feature>
<evidence type="ECO:0000313" key="4">
    <source>
        <dbReference type="EMBL" id="GAA3800341.1"/>
    </source>
</evidence>
<dbReference type="Gene3D" id="3.30.565.10">
    <property type="entry name" value="Histidine kinase-like ATPase, C-terminal domain"/>
    <property type="match status" value="1"/>
</dbReference>
<evidence type="ECO:0000256" key="1">
    <source>
        <dbReference type="SAM" id="MobiDB-lite"/>
    </source>
</evidence>
<dbReference type="InterPro" id="IPR056507">
    <property type="entry name" value="wHTH-HSP90_Na-assoc"/>
</dbReference>
<dbReference type="InterPro" id="IPR020575">
    <property type="entry name" value="Hsp90_N"/>
</dbReference>
<feature type="domain" description="wHTH-Hsp90 Na associated" evidence="3">
    <location>
        <begin position="1270"/>
        <end position="1324"/>
    </location>
</feature>
<reference evidence="5" key="1">
    <citation type="journal article" date="2019" name="Int. J. Syst. Evol. Microbiol.">
        <title>The Global Catalogue of Microorganisms (GCM) 10K type strain sequencing project: providing services to taxonomists for standard genome sequencing and annotation.</title>
        <authorList>
            <consortium name="The Broad Institute Genomics Platform"/>
            <consortium name="The Broad Institute Genome Sequencing Center for Infectious Disease"/>
            <person name="Wu L."/>
            <person name="Ma J."/>
        </authorList>
    </citation>
    <scope>NUCLEOTIDE SEQUENCE [LARGE SCALE GENOMIC DNA]</scope>
    <source>
        <strain evidence="5">JCM 17138</strain>
    </source>
</reference>
<keyword evidence="5" id="KW-1185">Reference proteome</keyword>
<feature type="domain" description="wHTH-Hsp90 Na associated" evidence="3">
    <location>
        <begin position="1143"/>
        <end position="1194"/>
    </location>
</feature>
<dbReference type="InterPro" id="IPR056506">
    <property type="entry name" value="iHD-CE"/>
</dbReference>
<evidence type="ECO:0000313" key="5">
    <source>
        <dbReference type="Proteomes" id="UP001501009"/>
    </source>
</evidence>
<dbReference type="PRINTS" id="PR00775">
    <property type="entry name" value="HEATSHOCK90"/>
</dbReference>
<accession>A0ABP7HNH6</accession>
<dbReference type="Pfam" id="PF24410">
    <property type="entry name" value="wHTH-HSP90_Na-assoc"/>
    <property type="match status" value="6"/>
</dbReference>
<feature type="compositionally biased region" description="Basic and acidic residues" evidence="1">
    <location>
        <begin position="96"/>
        <end position="105"/>
    </location>
</feature>
<evidence type="ECO:0000259" key="3">
    <source>
        <dbReference type="Pfam" id="PF24410"/>
    </source>
</evidence>
<sequence length="1561" mass="172976">MAEPVEYWKALARLMELAGHPEPAAVRAEIAGNLPRTHRPPADSTVADWISGRTIPRQSSDLDLFVPALHRLAQARQHPATPRLPSQAQWRSMAKQAKEARRNREAGPVVPPPGSPDASHAQQGWRTDVAGSLAWKLLKPDDEGRAEPLREQAEEVAERLAELYAEIHPSLADDPWHDGNLARRIARRTNQLIHLIQHDADHVLAPGEAAVIALLPFLYQVHRSRTAAELSHVDPTDFELRASADPERRMYEVLLHGHERLVRRAELGDLKDRRNGRREIGWWLFHQWVKQQPGQLEAFLADVGAGGTGLGVVLDPELLSRLLSCVRSRPQELFDTARAEYLREDAFQLDFAGRDFQGVRERLVGPLFAVAHGMAIDITGLSSVIVRHVGIPDPLDPARLLTTVENASWHPRRDGIGLKANCRHPAVVAALTEHSHHLESLLRGIRHGVDPVLRALPVHTQADEVREVDDKGGPVPIGGIIRFRLDEERVQELLMGENLYRDRSLAIRELYQNALDACRYRQARAQARDSFSAYDGRIEFTQGYDEEEGRHYLECRDNGVGMDEITLSEVFSRAGVRFTDLPRFQEERQEWRSRGITIHPNSRFGIGVLSYFMLADEVRVTTCHMDGFEGKLRELTVLISGPGHYFRVRPTSQQGTIGTVVRLYLRDDENAPSCVTELRRLLGIAEFATTAVHGTQNARWEAGVLLPRRSQGLRPHGFAADGQLVSAPCRPARSDGQVVWCERGGGILVDGIFTEARVRRGILADPQDSRRLRGIVVNLTGDSRPKRLSVDRTEILDNDICVTVERLVRDALPALFEPDSTLLKAQWLTEVAGQSPRLADIVTKAAGAAGCELDLNGHRCSLNTAGFFPQDVGIVHRGDSERSELDAALDGPSAFRVYGDPDATTLLWRLLARRPNAELTALTALVPELARASSTVPALPSDALLRSTSTGKWSQRHWFSSRFEQRAEPGHAFDIAQRCGLSYREVLHRLEELGMAAPARPTDDPVVDAVNLILLSNGWGAPGSAIGDLKVWLSTSQLVRPAHLVNAHFELSISVSEAARRLRGFGFTVPELSPLADTPDDRTLCLLSVGLEGEFWLDTDAPVAPAHLVKAHFELGMNVSEAAEQMKAFGFTVPDLGSPAHIPDERTLRLLSRNLDTRWGLSPTEPVPVGHVLHAAAEFKRPVQEVVEELESYGIHLGSDAPHDWPTDVLLQQGAGWGWAADDWSSLRPGETVPPGVLARTAAHQDVPLRDIAEWIRELGFTAPDTLPERPDDADTVILSSKADGKFPWLTDEFTVPVIHVARASINTGLSPEAVASRLRAYGLMPAAASLPAFAERNDEILLSLHHRSRLDRYPLSLGRPVPVRHVILVSTRLGISPRAVVDRLAQYGLTTPLEAAPDKANRFDADLIRIQSGDYDNVLPADDGDRERSEWLAWDRPVPMHHVISVAARLSMEPREVMERLSAYGFQLPDIQPEQLDEADRRLCLAHHDGHRAPACLPLALRQPITDFLTISRVTGMPTSELVERLERLGVDLQRVTDAIRATLPEVPGLVMEDAKVRSS</sequence>
<name>A0ABP7HNH6_9ACTN</name>
<comment type="caution">
    <text evidence="4">The sequence shown here is derived from an EMBL/GenBank/DDBJ whole genome shotgun (WGS) entry which is preliminary data.</text>
</comment>
<organism evidence="4 5">
    <name type="scientific">Streptomyces coacervatus</name>
    <dbReference type="NCBI Taxonomy" id="647381"/>
    <lineage>
        <taxon>Bacteria</taxon>
        <taxon>Bacillati</taxon>
        <taxon>Actinomycetota</taxon>
        <taxon>Actinomycetes</taxon>
        <taxon>Kitasatosporales</taxon>
        <taxon>Streptomycetaceae</taxon>
        <taxon>Streptomyces</taxon>
    </lineage>
</organism>
<dbReference type="Proteomes" id="UP001501009">
    <property type="component" value="Unassembled WGS sequence"/>
</dbReference>
<feature type="domain" description="wHTH-Hsp90 Na associated" evidence="3">
    <location>
        <begin position="1078"/>
        <end position="1131"/>
    </location>
</feature>
<gene>
    <name evidence="4" type="ORF">GCM10022403_038300</name>
</gene>